<evidence type="ECO:0000313" key="2">
    <source>
        <dbReference type="EMBL" id="KAF6465771.1"/>
    </source>
</evidence>
<evidence type="ECO:0000256" key="1">
    <source>
        <dbReference type="SAM" id="MobiDB-lite"/>
    </source>
</evidence>
<accession>A0A7J8H126</accession>
<keyword evidence="3" id="KW-1185">Reference proteome</keyword>
<dbReference type="EMBL" id="JACASE010000005">
    <property type="protein sequence ID" value="KAF6465771.1"/>
    <property type="molecule type" value="Genomic_DNA"/>
</dbReference>
<feature type="compositionally biased region" description="Low complexity" evidence="1">
    <location>
        <begin position="17"/>
        <end position="26"/>
    </location>
</feature>
<name>A0A7J8H126_ROUAE</name>
<reference evidence="2 3" key="1">
    <citation type="journal article" date="2020" name="Nature">
        <title>Six reference-quality genomes reveal evolution of bat adaptations.</title>
        <authorList>
            <person name="Jebb D."/>
            <person name="Huang Z."/>
            <person name="Pippel M."/>
            <person name="Hughes G.M."/>
            <person name="Lavrichenko K."/>
            <person name="Devanna P."/>
            <person name="Winkler S."/>
            <person name="Jermiin L.S."/>
            <person name="Skirmuntt E.C."/>
            <person name="Katzourakis A."/>
            <person name="Burkitt-Gray L."/>
            <person name="Ray D.A."/>
            <person name="Sullivan K.A.M."/>
            <person name="Roscito J.G."/>
            <person name="Kirilenko B.M."/>
            <person name="Davalos L.M."/>
            <person name="Corthals A.P."/>
            <person name="Power M.L."/>
            <person name="Jones G."/>
            <person name="Ransome R.D."/>
            <person name="Dechmann D.K.N."/>
            <person name="Locatelli A.G."/>
            <person name="Puechmaille S.J."/>
            <person name="Fedrigo O."/>
            <person name="Jarvis E.D."/>
            <person name="Hiller M."/>
            <person name="Vernes S.C."/>
            <person name="Myers E.W."/>
            <person name="Teeling E.C."/>
        </authorList>
    </citation>
    <scope>NUCLEOTIDE SEQUENCE [LARGE SCALE GENOMIC DNA]</scope>
    <source>
        <strain evidence="2">MRouAeg1</strain>
        <tissue evidence="2">Muscle</tissue>
    </source>
</reference>
<sequence length="132" mass="14162">MSGGKSSLCPPRPSHPSPRSWDQSQPSRPPPPTQGAEDSMPSTWNGRALSRQAQGLAVAGVGGELPCPCPSPPHLVLPLLIYHPLETKIFFFLTYNLRLGSPVLSSPLTRVSCLTDGCLLRMVCQGCLPFIT</sequence>
<comment type="caution">
    <text evidence="2">The sequence shown here is derived from an EMBL/GenBank/DDBJ whole genome shotgun (WGS) entry which is preliminary data.</text>
</comment>
<dbReference type="AlphaFoldDB" id="A0A7J8H126"/>
<feature type="region of interest" description="Disordered" evidence="1">
    <location>
        <begin position="1"/>
        <end position="47"/>
    </location>
</feature>
<proteinExistence type="predicted"/>
<organism evidence="2 3">
    <name type="scientific">Rousettus aegyptiacus</name>
    <name type="common">Egyptian fruit bat</name>
    <name type="synonym">Pteropus aegyptiacus</name>
    <dbReference type="NCBI Taxonomy" id="9407"/>
    <lineage>
        <taxon>Eukaryota</taxon>
        <taxon>Metazoa</taxon>
        <taxon>Chordata</taxon>
        <taxon>Craniata</taxon>
        <taxon>Vertebrata</taxon>
        <taxon>Euteleostomi</taxon>
        <taxon>Mammalia</taxon>
        <taxon>Eutheria</taxon>
        <taxon>Laurasiatheria</taxon>
        <taxon>Chiroptera</taxon>
        <taxon>Yinpterochiroptera</taxon>
        <taxon>Pteropodoidea</taxon>
        <taxon>Pteropodidae</taxon>
        <taxon>Rousettinae</taxon>
        <taxon>Rousettus</taxon>
    </lineage>
</organism>
<evidence type="ECO:0000313" key="3">
    <source>
        <dbReference type="Proteomes" id="UP000593571"/>
    </source>
</evidence>
<protein>
    <submittedName>
        <fullName evidence="2">Uncharacterized protein</fullName>
    </submittedName>
</protein>
<gene>
    <name evidence="2" type="ORF">HJG63_011187</name>
</gene>
<dbReference type="Proteomes" id="UP000593571">
    <property type="component" value="Unassembled WGS sequence"/>
</dbReference>